<dbReference type="GO" id="GO:0005634">
    <property type="term" value="C:nucleus"/>
    <property type="evidence" value="ECO:0007669"/>
    <property type="project" value="UniProtKB-SubCell"/>
</dbReference>
<comment type="caution">
    <text evidence="12">The sequence shown here is derived from an EMBL/GenBank/DDBJ whole genome shotgun (WGS) entry which is preliminary data.</text>
</comment>
<dbReference type="InterPro" id="IPR036236">
    <property type="entry name" value="Znf_C2H2_sf"/>
</dbReference>
<feature type="domain" description="C2H2-type" evidence="11">
    <location>
        <begin position="367"/>
        <end position="394"/>
    </location>
</feature>
<feature type="compositionally biased region" description="Low complexity" evidence="10">
    <location>
        <begin position="35"/>
        <end position="51"/>
    </location>
</feature>
<keyword evidence="6" id="KW-0805">Transcription regulation</keyword>
<dbReference type="Gene3D" id="3.30.160.60">
    <property type="entry name" value="Classic Zinc Finger"/>
    <property type="match status" value="4"/>
</dbReference>
<reference evidence="12" key="1">
    <citation type="submission" date="2023-04" db="EMBL/GenBank/DDBJ databases">
        <title>Candida boidinii NBRC 10035.</title>
        <authorList>
            <person name="Ichikawa N."/>
            <person name="Sato H."/>
            <person name="Tonouchi N."/>
        </authorList>
    </citation>
    <scope>NUCLEOTIDE SEQUENCE</scope>
    <source>
        <strain evidence="12">NBRC 10035</strain>
    </source>
</reference>
<feature type="compositionally biased region" description="Low complexity" evidence="10">
    <location>
        <begin position="147"/>
        <end position="164"/>
    </location>
</feature>
<evidence type="ECO:0000256" key="3">
    <source>
        <dbReference type="ARBA" id="ARBA00022737"/>
    </source>
</evidence>
<dbReference type="FunFam" id="3.30.160.60:FF:000130">
    <property type="entry name" value="Spalt-like transcription factor 4"/>
    <property type="match status" value="1"/>
</dbReference>
<dbReference type="Pfam" id="PF00096">
    <property type="entry name" value="zf-C2H2"/>
    <property type="match status" value="4"/>
</dbReference>
<proteinExistence type="predicted"/>
<keyword evidence="7" id="KW-0804">Transcription</keyword>
<evidence type="ECO:0000256" key="9">
    <source>
        <dbReference type="PROSITE-ProRule" id="PRU00042"/>
    </source>
</evidence>
<dbReference type="PANTHER" id="PTHR23235:SF142">
    <property type="entry name" value="ZINC FINGER PROTEIN 384"/>
    <property type="match status" value="1"/>
</dbReference>
<dbReference type="Proteomes" id="UP001165120">
    <property type="component" value="Unassembled WGS sequence"/>
</dbReference>
<feature type="compositionally biased region" description="Low complexity" evidence="10">
    <location>
        <begin position="242"/>
        <end position="258"/>
    </location>
</feature>
<keyword evidence="3" id="KW-0677">Repeat</keyword>
<feature type="compositionally biased region" description="Basic residues" evidence="10">
    <location>
        <begin position="117"/>
        <end position="128"/>
    </location>
</feature>
<dbReference type="FunFam" id="3.30.160.60:FF:000100">
    <property type="entry name" value="Zinc finger 45-like"/>
    <property type="match status" value="1"/>
</dbReference>
<feature type="domain" description="C2H2-type" evidence="11">
    <location>
        <begin position="423"/>
        <end position="450"/>
    </location>
</feature>
<protein>
    <submittedName>
        <fullName evidence="12">Unnamed protein product</fullName>
    </submittedName>
</protein>
<evidence type="ECO:0000256" key="6">
    <source>
        <dbReference type="ARBA" id="ARBA00023015"/>
    </source>
</evidence>
<dbReference type="PROSITE" id="PS50157">
    <property type="entry name" value="ZINC_FINGER_C2H2_2"/>
    <property type="match status" value="4"/>
</dbReference>
<evidence type="ECO:0000256" key="10">
    <source>
        <dbReference type="SAM" id="MobiDB-lite"/>
    </source>
</evidence>
<gene>
    <name evidence="12" type="ORF">Cboi02_000481000</name>
</gene>
<evidence type="ECO:0000256" key="1">
    <source>
        <dbReference type="ARBA" id="ARBA00004123"/>
    </source>
</evidence>
<dbReference type="FunFam" id="3.30.160.60:FF:002157">
    <property type="entry name" value="Transcription factor"/>
    <property type="match status" value="1"/>
</dbReference>
<dbReference type="GO" id="GO:0000978">
    <property type="term" value="F:RNA polymerase II cis-regulatory region sequence-specific DNA binding"/>
    <property type="evidence" value="ECO:0007669"/>
    <property type="project" value="TreeGrafter"/>
</dbReference>
<keyword evidence="5" id="KW-0862">Zinc</keyword>
<accession>A0A9W6T506</accession>
<dbReference type="SUPFAM" id="SSF81995">
    <property type="entry name" value="beta-sandwich domain of Sec23/24"/>
    <property type="match status" value="1"/>
</dbReference>
<evidence type="ECO:0000256" key="5">
    <source>
        <dbReference type="ARBA" id="ARBA00022833"/>
    </source>
</evidence>
<evidence type="ECO:0000256" key="2">
    <source>
        <dbReference type="ARBA" id="ARBA00022723"/>
    </source>
</evidence>
<dbReference type="SMART" id="SM00355">
    <property type="entry name" value="ZnF_C2H2"/>
    <property type="match status" value="4"/>
</dbReference>
<feature type="region of interest" description="Disordered" evidence="10">
    <location>
        <begin position="605"/>
        <end position="626"/>
    </location>
</feature>
<feature type="compositionally biased region" description="Pro residues" evidence="10">
    <location>
        <begin position="1"/>
        <end position="11"/>
    </location>
</feature>
<comment type="subcellular location">
    <subcellularLocation>
        <location evidence="1">Nucleus</location>
    </subcellularLocation>
</comment>
<evidence type="ECO:0000256" key="8">
    <source>
        <dbReference type="ARBA" id="ARBA00023242"/>
    </source>
</evidence>
<keyword evidence="13" id="KW-1185">Reference proteome</keyword>
<dbReference type="GO" id="GO:0008270">
    <property type="term" value="F:zinc ion binding"/>
    <property type="evidence" value="ECO:0007669"/>
    <property type="project" value="UniProtKB-KW"/>
</dbReference>
<feature type="region of interest" description="Disordered" evidence="10">
    <location>
        <begin position="1"/>
        <end position="258"/>
    </location>
</feature>
<dbReference type="SUPFAM" id="SSF57667">
    <property type="entry name" value="beta-beta-alpha zinc fingers"/>
    <property type="match status" value="2"/>
</dbReference>
<feature type="domain" description="C2H2-type" evidence="11">
    <location>
        <begin position="451"/>
        <end position="476"/>
    </location>
</feature>
<feature type="compositionally biased region" description="Polar residues" evidence="10">
    <location>
        <begin position="166"/>
        <end position="188"/>
    </location>
</feature>
<dbReference type="AlphaFoldDB" id="A0A9W6T506"/>
<evidence type="ECO:0000313" key="12">
    <source>
        <dbReference type="EMBL" id="GME75500.1"/>
    </source>
</evidence>
<dbReference type="FunFam" id="3.30.160.60:FF:001498">
    <property type="entry name" value="Zinc finger protein 404"/>
    <property type="match status" value="1"/>
</dbReference>
<evidence type="ECO:0000313" key="13">
    <source>
        <dbReference type="Proteomes" id="UP001165120"/>
    </source>
</evidence>
<dbReference type="InterPro" id="IPR013087">
    <property type="entry name" value="Znf_C2H2_type"/>
</dbReference>
<feature type="compositionally biased region" description="Low complexity" evidence="10">
    <location>
        <begin position="87"/>
        <end position="104"/>
    </location>
</feature>
<keyword evidence="8" id="KW-0539">Nucleus</keyword>
<feature type="compositionally biased region" description="Basic and acidic residues" evidence="10">
    <location>
        <begin position="129"/>
        <end position="144"/>
    </location>
</feature>
<feature type="compositionally biased region" description="Low complexity" evidence="10">
    <location>
        <begin position="220"/>
        <end position="235"/>
    </location>
</feature>
<feature type="domain" description="C2H2-type" evidence="11">
    <location>
        <begin position="395"/>
        <end position="422"/>
    </location>
</feature>
<keyword evidence="2" id="KW-0479">Metal-binding</keyword>
<dbReference type="EMBL" id="BSXN01002076">
    <property type="protein sequence ID" value="GME75500.1"/>
    <property type="molecule type" value="Genomic_DNA"/>
</dbReference>
<dbReference type="PROSITE" id="PS00028">
    <property type="entry name" value="ZINC_FINGER_C2H2_1"/>
    <property type="match status" value="4"/>
</dbReference>
<dbReference type="PANTHER" id="PTHR23235">
    <property type="entry name" value="KRUEPPEL-LIKE TRANSCRIPTION FACTOR"/>
    <property type="match status" value="1"/>
</dbReference>
<sequence length="626" mass="69854">MTSKPKPPVLPVPQGMINNNNNNRNGITFNKAYQTPKKQSSEKTSSSTTNKVFGKSNSTYPQQSNSQDIRQKSPIQEQQKLEEQQEQEQQLKPSIISDSIDPKSNTTDKSPLPAKKETRKRTTNRKRKGIDDIPESPKSKEKINLKSTSSPSSSTATPAAAVTSDPKLSSIQSIPSNNESLNSPQKINNSRKRLKQDGIKENFNFSNPPSSKKKKKIKDNIMNNHDSSVPPTMNMNPPPNIPINQYNQQQQQQQDQQQQLNLISNNIPYSNQLSLPQQQIPSTALVPANETMHTEDGRPLVGATRLDQLMLVIQARKKGVGRDIQQAADGTLLEEVGHVGDNVSLIPNRVDLVGGVEKLSTRGQKLHQCQYCLKKFTQSTHLEVHIRSHIGLKPYECKFCGKKFTQGGNLRTHSRLHTGERPFECSFCQKTFSRKGNLQAHLLTHKNVRPFDCKLDNCTKSFTQLGNLKSHQNKFHLKTLNEFTNKLAHLNSNDPLRAIEAFPPEEQEILLYLGELYKNLNRGIRGRGKRLNSISGINTPGDNSDLPTNNSTPTLQVSNMVPLPQMNNGNNTLIQPQPMPEQTTITTANKPKSGRKAITTITTNPHSNIHVPITSKSNDELSSCPK</sequence>
<feature type="compositionally biased region" description="Polar residues" evidence="10">
    <location>
        <begin position="55"/>
        <end position="68"/>
    </location>
</feature>
<dbReference type="GO" id="GO:0000981">
    <property type="term" value="F:DNA-binding transcription factor activity, RNA polymerase II-specific"/>
    <property type="evidence" value="ECO:0007669"/>
    <property type="project" value="TreeGrafter"/>
</dbReference>
<keyword evidence="4 9" id="KW-0863">Zinc-finger</keyword>
<name>A0A9W6T506_CANBO</name>
<evidence type="ECO:0000256" key="4">
    <source>
        <dbReference type="ARBA" id="ARBA00022771"/>
    </source>
</evidence>
<evidence type="ECO:0000259" key="11">
    <source>
        <dbReference type="PROSITE" id="PS50157"/>
    </source>
</evidence>
<evidence type="ECO:0000256" key="7">
    <source>
        <dbReference type="ARBA" id="ARBA00023163"/>
    </source>
</evidence>
<organism evidence="12 13">
    <name type="scientific">Candida boidinii</name>
    <name type="common">Yeast</name>
    <dbReference type="NCBI Taxonomy" id="5477"/>
    <lineage>
        <taxon>Eukaryota</taxon>
        <taxon>Fungi</taxon>
        <taxon>Dikarya</taxon>
        <taxon>Ascomycota</taxon>
        <taxon>Saccharomycotina</taxon>
        <taxon>Pichiomycetes</taxon>
        <taxon>Pichiales</taxon>
        <taxon>Pichiaceae</taxon>
        <taxon>Ogataea</taxon>
        <taxon>Ogataea/Candida clade</taxon>
    </lineage>
</organism>